<name>R7WMD9_9NOCA</name>
<keyword evidence="1" id="KW-0472">Membrane</keyword>
<gene>
    <name evidence="2" type="ORF">Rrhod_3508</name>
</gene>
<dbReference type="EMBL" id="APMY01000102">
    <property type="protein sequence ID" value="EOM75174.1"/>
    <property type="molecule type" value="Genomic_DNA"/>
</dbReference>
<evidence type="ECO:0000313" key="3">
    <source>
        <dbReference type="Proteomes" id="UP000013525"/>
    </source>
</evidence>
<protein>
    <submittedName>
        <fullName evidence="2">Uncharacterized protein</fullName>
    </submittedName>
</protein>
<feature type="transmembrane region" description="Helical" evidence="1">
    <location>
        <begin position="20"/>
        <end position="38"/>
    </location>
</feature>
<evidence type="ECO:0000256" key="1">
    <source>
        <dbReference type="SAM" id="Phobius"/>
    </source>
</evidence>
<reference evidence="2 3" key="1">
    <citation type="journal article" date="2013" name="Genome Announc.">
        <title>Draft Genome Sequence of Rhodococcus rhodnii Strain LMG5362, a Symbiont of Rhodnius prolixus (Hemiptera, Reduviidae, Triatominae), the Principle Vector of Trypanosoma cruzi.</title>
        <authorList>
            <person name="Pachebat J.A."/>
            <person name="van Keulen G."/>
            <person name="Whitten M.M."/>
            <person name="Girdwood S."/>
            <person name="Del Sol R."/>
            <person name="Dyson P.J."/>
            <person name="Facey P.D."/>
        </authorList>
    </citation>
    <scope>NUCLEOTIDE SEQUENCE [LARGE SCALE GENOMIC DNA]</scope>
    <source>
        <strain evidence="2 3">LMG 5362</strain>
    </source>
</reference>
<keyword evidence="3" id="KW-1185">Reference proteome</keyword>
<keyword evidence="1" id="KW-0812">Transmembrane</keyword>
<dbReference type="Proteomes" id="UP000013525">
    <property type="component" value="Unassembled WGS sequence"/>
</dbReference>
<organism evidence="2 3">
    <name type="scientific">Rhodococcus rhodnii LMG 5362</name>
    <dbReference type="NCBI Taxonomy" id="1273125"/>
    <lineage>
        <taxon>Bacteria</taxon>
        <taxon>Bacillati</taxon>
        <taxon>Actinomycetota</taxon>
        <taxon>Actinomycetes</taxon>
        <taxon>Mycobacteriales</taxon>
        <taxon>Nocardiaceae</taxon>
        <taxon>Rhodococcus</taxon>
    </lineage>
</organism>
<dbReference type="AlphaFoldDB" id="R7WMD9"/>
<keyword evidence="1" id="KW-1133">Transmembrane helix</keyword>
<proteinExistence type="predicted"/>
<accession>R7WMD9</accession>
<dbReference type="PATRIC" id="fig|1273125.3.peg.3342"/>
<comment type="caution">
    <text evidence="2">The sequence shown here is derived from an EMBL/GenBank/DDBJ whole genome shotgun (WGS) entry which is preliminary data.</text>
</comment>
<evidence type="ECO:0000313" key="2">
    <source>
        <dbReference type="EMBL" id="EOM75174.1"/>
    </source>
</evidence>
<sequence>MVIELSLLPAWRAFVTPGDVFVLGLAEIVLVVLWVQTLP</sequence>